<evidence type="ECO:0000256" key="5">
    <source>
        <dbReference type="ARBA" id="ARBA00022723"/>
    </source>
</evidence>
<feature type="domain" description="Radical SAM core" evidence="13">
    <location>
        <begin position="12"/>
        <end position="227"/>
    </location>
</feature>
<keyword evidence="4" id="KW-0949">S-adenosyl-L-methionine</keyword>
<evidence type="ECO:0000256" key="8">
    <source>
        <dbReference type="ARBA" id="ARBA00023014"/>
    </source>
</evidence>
<dbReference type="Proteomes" id="UP000494269">
    <property type="component" value="Unassembled WGS sequence"/>
</dbReference>
<evidence type="ECO:0000256" key="6">
    <source>
        <dbReference type="ARBA" id="ARBA00022741"/>
    </source>
</evidence>
<sequence>MDGPAPRSLTDGFGRRIDYLRVSVTDRCDLRCTYCMPKDFKGFETPANWLSHAEMARVIGLFVGLGVSKVRLTGGEPLLRRGLPELAGAIATMPGVTDLSVSTNGTQLARHAGALRAAGVTRLNISLDTLDADAFSEITGRDCLADVLAGLAAARDAGFAPIKLNSVVHAASPRAQVRRLLDYAIAQGFVLRLIEPMPMGSCGQGMRHTDLNALGAVLAAEAGLVPAMPGAGSAVGSAVGSGAALGAGAGAGSMARSTPGSGPARYWTTGHGAPVLGVITPMSRHFCAACNRVRLGVDGTLYLCLGQEDQVPLGRMLRAGASDAALTRAIQTGIAAKPERHDFVSQPERIVRFMAQTGG</sequence>
<evidence type="ECO:0000256" key="7">
    <source>
        <dbReference type="ARBA" id="ARBA00023004"/>
    </source>
</evidence>
<protein>
    <recommendedName>
        <fullName evidence="2">GTP 3',8-cyclase</fullName>
        <ecNumber evidence="2">4.1.99.22</ecNumber>
    </recommendedName>
</protein>
<dbReference type="SUPFAM" id="SSF102114">
    <property type="entry name" value="Radical SAM enzymes"/>
    <property type="match status" value="1"/>
</dbReference>
<dbReference type="InterPro" id="IPR006638">
    <property type="entry name" value="Elp3/MiaA/NifB-like_rSAM"/>
</dbReference>
<dbReference type="InterPro" id="IPR040064">
    <property type="entry name" value="MoaA-like"/>
</dbReference>
<dbReference type="SFLD" id="SFLDG01067">
    <property type="entry name" value="SPASM/twitch_domain_containing"/>
    <property type="match status" value="1"/>
</dbReference>
<keyword evidence="7" id="KW-0408">Iron</keyword>
<dbReference type="GO" id="GO:0051539">
    <property type="term" value="F:4 iron, 4 sulfur cluster binding"/>
    <property type="evidence" value="ECO:0007669"/>
    <property type="project" value="UniProtKB-KW"/>
</dbReference>
<gene>
    <name evidence="14" type="primary">moaA_1</name>
    <name evidence="14" type="ORF">LMG3441_00343</name>
</gene>
<dbReference type="InterPro" id="IPR058240">
    <property type="entry name" value="rSAM_sf"/>
</dbReference>
<comment type="catalytic activity">
    <reaction evidence="12">
        <text>GTP + AH2 + S-adenosyl-L-methionine = (8S)-3',8-cyclo-7,8-dihydroguanosine 5'-triphosphate + 5'-deoxyadenosine + L-methionine + A + H(+)</text>
        <dbReference type="Rhea" id="RHEA:49576"/>
        <dbReference type="ChEBI" id="CHEBI:13193"/>
        <dbReference type="ChEBI" id="CHEBI:15378"/>
        <dbReference type="ChEBI" id="CHEBI:17319"/>
        <dbReference type="ChEBI" id="CHEBI:17499"/>
        <dbReference type="ChEBI" id="CHEBI:37565"/>
        <dbReference type="ChEBI" id="CHEBI:57844"/>
        <dbReference type="ChEBI" id="CHEBI:59789"/>
        <dbReference type="ChEBI" id="CHEBI:131766"/>
        <dbReference type="EC" id="4.1.99.22"/>
    </reaction>
</comment>
<evidence type="ECO:0000256" key="4">
    <source>
        <dbReference type="ARBA" id="ARBA00022691"/>
    </source>
</evidence>
<dbReference type="Gene3D" id="3.20.20.70">
    <property type="entry name" value="Aldolase class I"/>
    <property type="match status" value="1"/>
</dbReference>
<dbReference type="Pfam" id="PF04055">
    <property type="entry name" value="Radical_SAM"/>
    <property type="match status" value="1"/>
</dbReference>
<dbReference type="SFLD" id="SFLDG01383">
    <property type="entry name" value="cyclic_pyranopterin_phosphate"/>
    <property type="match status" value="1"/>
</dbReference>
<dbReference type="UniPathway" id="UPA00344"/>
<dbReference type="PANTHER" id="PTHR22960:SF0">
    <property type="entry name" value="MOLYBDENUM COFACTOR BIOSYNTHESIS PROTEIN 1"/>
    <property type="match status" value="1"/>
</dbReference>
<keyword evidence="15" id="KW-1185">Reference proteome</keyword>
<evidence type="ECO:0000313" key="14">
    <source>
        <dbReference type="EMBL" id="CAB3656915.1"/>
    </source>
</evidence>
<dbReference type="RefSeq" id="WP_175169456.1">
    <property type="nucleotide sequence ID" value="NZ_CADIJQ010000001.1"/>
</dbReference>
<dbReference type="SFLD" id="SFLDS00029">
    <property type="entry name" value="Radical_SAM"/>
    <property type="match status" value="1"/>
</dbReference>
<dbReference type="InterPro" id="IPR013785">
    <property type="entry name" value="Aldolase_TIM"/>
</dbReference>
<dbReference type="GO" id="GO:0061799">
    <property type="term" value="F:cyclic pyranopterin monophosphate synthase activity"/>
    <property type="evidence" value="ECO:0007669"/>
    <property type="project" value="TreeGrafter"/>
</dbReference>
<evidence type="ECO:0000259" key="13">
    <source>
        <dbReference type="PROSITE" id="PS51918"/>
    </source>
</evidence>
<dbReference type="CDD" id="cd01335">
    <property type="entry name" value="Radical_SAM"/>
    <property type="match status" value="1"/>
</dbReference>
<dbReference type="InterPro" id="IPR010505">
    <property type="entry name" value="MoaA_twitch"/>
</dbReference>
<keyword evidence="5" id="KW-0479">Metal-binding</keyword>
<evidence type="ECO:0000313" key="15">
    <source>
        <dbReference type="Proteomes" id="UP000494269"/>
    </source>
</evidence>
<comment type="cofactor">
    <cofactor evidence="1">
        <name>[4Fe-4S] cluster</name>
        <dbReference type="ChEBI" id="CHEBI:49883"/>
    </cofactor>
</comment>
<keyword evidence="8" id="KW-0411">Iron-sulfur</keyword>
<evidence type="ECO:0000256" key="3">
    <source>
        <dbReference type="ARBA" id="ARBA00022485"/>
    </source>
</evidence>
<evidence type="ECO:0000256" key="10">
    <source>
        <dbReference type="ARBA" id="ARBA00023150"/>
    </source>
</evidence>
<dbReference type="PROSITE" id="PS51918">
    <property type="entry name" value="RADICAL_SAM"/>
    <property type="match status" value="1"/>
</dbReference>
<evidence type="ECO:0000256" key="12">
    <source>
        <dbReference type="ARBA" id="ARBA00048697"/>
    </source>
</evidence>
<dbReference type="InterPro" id="IPR050105">
    <property type="entry name" value="MoCo_biosynth_MoaA/MoaC"/>
</dbReference>
<dbReference type="CDD" id="cd21117">
    <property type="entry name" value="Twitch_MoaA"/>
    <property type="match status" value="1"/>
</dbReference>
<reference evidence="14 15" key="1">
    <citation type="submission" date="2020-04" db="EMBL/GenBank/DDBJ databases">
        <authorList>
            <person name="De Canck E."/>
        </authorList>
    </citation>
    <scope>NUCLEOTIDE SEQUENCE [LARGE SCALE GENOMIC DNA]</scope>
    <source>
        <strain evidence="14 15">LMG 3441</strain>
    </source>
</reference>
<dbReference type="SFLD" id="SFLDG01386">
    <property type="entry name" value="main_SPASM_domain-containing"/>
    <property type="match status" value="1"/>
</dbReference>
<dbReference type="PANTHER" id="PTHR22960">
    <property type="entry name" value="MOLYBDOPTERIN COFACTOR SYNTHESIS PROTEIN A"/>
    <property type="match status" value="1"/>
</dbReference>
<name>A0A6S6Z2F5_9BURK</name>
<evidence type="ECO:0000256" key="2">
    <source>
        <dbReference type="ARBA" id="ARBA00012167"/>
    </source>
</evidence>
<keyword evidence="9" id="KW-0342">GTP-binding</keyword>
<dbReference type="InterPro" id="IPR007197">
    <property type="entry name" value="rSAM"/>
</dbReference>
<evidence type="ECO:0000256" key="11">
    <source>
        <dbReference type="ARBA" id="ARBA00023239"/>
    </source>
</evidence>
<dbReference type="InterPro" id="IPR000385">
    <property type="entry name" value="MoaA_NifB_PqqE_Fe-S-bd_CS"/>
</dbReference>
<dbReference type="GO" id="GO:0005525">
    <property type="term" value="F:GTP binding"/>
    <property type="evidence" value="ECO:0007669"/>
    <property type="project" value="UniProtKB-KW"/>
</dbReference>
<dbReference type="GO" id="GO:0046872">
    <property type="term" value="F:metal ion binding"/>
    <property type="evidence" value="ECO:0007669"/>
    <property type="project" value="UniProtKB-KW"/>
</dbReference>
<evidence type="ECO:0000256" key="9">
    <source>
        <dbReference type="ARBA" id="ARBA00023134"/>
    </source>
</evidence>
<dbReference type="AlphaFoldDB" id="A0A6S6Z2F5"/>
<evidence type="ECO:0000256" key="1">
    <source>
        <dbReference type="ARBA" id="ARBA00001966"/>
    </source>
</evidence>
<dbReference type="PROSITE" id="PS01305">
    <property type="entry name" value="MOAA_NIFB_PQQE"/>
    <property type="match status" value="1"/>
</dbReference>
<keyword evidence="6" id="KW-0547">Nucleotide-binding</keyword>
<dbReference type="Pfam" id="PF06463">
    <property type="entry name" value="Mob_synth_C"/>
    <property type="match status" value="1"/>
</dbReference>
<accession>A0A6S6Z2F5</accession>
<keyword evidence="3" id="KW-0004">4Fe-4S</keyword>
<keyword evidence="10" id="KW-0501">Molybdenum cofactor biosynthesis</keyword>
<dbReference type="EC" id="4.1.99.22" evidence="2"/>
<dbReference type="GO" id="GO:0061798">
    <property type="term" value="F:GTP 3',8'-cyclase activity"/>
    <property type="evidence" value="ECO:0007669"/>
    <property type="project" value="UniProtKB-EC"/>
</dbReference>
<keyword evidence="11 14" id="KW-0456">Lyase</keyword>
<dbReference type="EMBL" id="CADIJQ010000001">
    <property type="protein sequence ID" value="CAB3656915.1"/>
    <property type="molecule type" value="Genomic_DNA"/>
</dbReference>
<proteinExistence type="predicted"/>
<dbReference type="GO" id="GO:0006777">
    <property type="term" value="P:Mo-molybdopterin cofactor biosynthetic process"/>
    <property type="evidence" value="ECO:0007669"/>
    <property type="project" value="UniProtKB-KW"/>
</dbReference>
<dbReference type="SMART" id="SM00729">
    <property type="entry name" value="Elp3"/>
    <property type="match status" value="1"/>
</dbReference>
<organism evidence="14 15">
    <name type="scientific">Achromobacter kerstersii</name>
    <dbReference type="NCBI Taxonomy" id="1353890"/>
    <lineage>
        <taxon>Bacteria</taxon>
        <taxon>Pseudomonadati</taxon>
        <taxon>Pseudomonadota</taxon>
        <taxon>Betaproteobacteria</taxon>
        <taxon>Burkholderiales</taxon>
        <taxon>Alcaligenaceae</taxon>
        <taxon>Achromobacter</taxon>
    </lineage>
</organism>